<sequence>MTEILNVVKDNKTGDITQFAYCECVLPKSNTDSTPCKATYIFVPKHGTGNYIKHLLNKHGIVIAPVKSYSDKVIVL</sequence>
<dbReference type="EMBL" id="LRGB01000139">
    <property type="protein sequence ID" value="KZS20676.1"/>
    <property type="molecule type" value="Genomic_DNA"/>
</dbReference>
<evidence type="ECO:0000313" key="1">
    <source>
        <dbReference type="EMBL" id="KZS20676.1"/>
    </source>
</evidence>
<protein>
    <submittedName>
        <fullName evidence="1">Uncharacterized protein</fullName>
    </submittedName>
</protein>
<reference evidence="1 2" key="1">
    <citation type="submission" date="2016-03" db="EMBL/GenBank/DDBJ databases">
        <title>EvidentialGene: Evidence-directed Construction of Genes on Genomes.</title>
        <authorList>
            <person name="Gilbert D.G."/>
            <person name="Choi J.-H."/>
            <person name="Mockaitis K."/>
            <person name="Colbourne J."/>
            <person name="Pfrender M."/>
        </authorList>
    </citation>
    <scope>NUCLEOTIDE SEQUENCE [LARGE SCALE GENOMIC DNA]</scope>
    <source>
        <strain evidence="1 2">Xinb3</strain>
        <tissue evidence="1">Complete organism</tissue>
    </source>
</reference>
<dbReference type="Proteomes" id="UP000076858">
    <property type="component" value="Unassembled WGS sequence"/>
</dbReference>
<evidence type="ECO:0000313" key="2">
    <source>
        <dbReference type="Proteomes" id="UP000076858"/>
    </source>
</evidence>
<keyword evidence="2" id="KW-1185">Reference proteome</keyword>
<organism evidence="1 2">
    <name type="scientific">Daphnia magna</name>
    <dbReference type="NCBI Taxonomy" id="35525"/>
    <lineage>
        <taxon>Eukaryota</taxon>
        <taxon>Metazoa</taxon>
        <taxon>Ecdysozoa</taxon>
        <taxon>Arthropoda</taxon>
        <taxon>Crustacea</taxon>
        <taxon>Branchiopoda</taxon>
        <taxon>Diplostraca</taxon>
        <taxon>Cladocera</taxon>
        <taxon>Anomopoda</taxon>
        <taxon>Daphniidae</taxon>
        <taxon>Daphnia</taxon>
    </lineage>
</organism>
<name>A0A162RP69_9CRUS</name>
<dbReference type="AlphaFoldDB" id="A0A162RP69"/>
<comment type="caution">
    <text evidence="1">The sequence shown here is derived from an EMBL/GenBank/DDBJ whole genome shotgun (WGS) entry which is preliminary data.</text>
</comment>
<gene>
    <name evidence="1" type="ORF">APZ42_012608</name>
</gene>
<accession>A0A162RP69</accession>
<proteinExistence type="predicted"/>